<proteinExistence type="predicted"/>
<evidence type="ECO:0000313" key="2">
    <source>
        <dbReference type="Proteomes" id="UP000238071"/>
    </source>
</evidence>
<evidence type="ECO:0000313" key="1">
    <source>
        <dbReference type="EMBL" id="PPK72685.1"/>
    </source>
</evidence>
<dbReference type="NCBIfam" id="TIGR01611">
    <property type="entry name" value="tail_tube"/>
    <property type="match status" value="1"/>
</dbReference>
<accession>A0A2S6H5C0</accession>
<dbReference type="AlphaFoldDB" id="A0A2S6H5C0"/>
<gene>
    <name evidence="1" type="ORF">B0F88_103118</name>
</gene>
<keyword evidence="2" id="KW-1185">Reference proteome</keyword>
<reference evidence="1 2" key="1">
    <citation type="submission" date="2018-02" db="EMBL/GenBank/DDBJ databases">
        <title>Subsurface microbial communities from deep shales in Ohio and West Virginia, USA.</title>
        <authorList>
            <person name="Wrighton K."/>
        </authorList>
    </citation>
    <scope>NUCLEOTIDE SEQUENCE [LARGE SCALE GENOMIC DNA]</scope>
    <source>
        <strain evidence="1 2">OWC-G53F</strain>
    </source>
</reference>
<dbReference type="Pfam" id="PF04985">
    <property type="entry name" value="Phage_tube"/>
    <property type="match status" value="1"/>
</dbReference>
<name>A0A2S6H5C0_9GAMM</name>
<sequence>MALNDILKNLNLFVDGRGYAGNVEELSPPKLTMKTEEFRNGGMDAPVEVEMGMDKLEASFSLTKYDAEVLKIFGLAPGNIKPLTFRGSLSSEDGIEKPVIIQMQGMLKEMDPGSWKPGDKASLKGSLALRYYKHTIGNEVVHEIDVPNMIRIVNGVDQLAVTRKNLGM</sequence>
<dbReference type="OrthoDB" id="3078668at2"/>
<organism evidence="1 2">
    <name type="scientific">Methylobacter tundripaludum</name>
    <dbReference type="NCBI Taxonomy" id="173365"/>
    <lineage>
        <taxon>Bacteria</taxon>
        <taxon>Pseudomonadati</taxon>
        <taxon>Pseudomonadota</taxon>
        <taxon>Gammaproteobacteria</taxon>
        <taxon>Methylococcales</taxon>
        <taxon>Methylococcaceae</taxon>
        <taxon>Methylobacter</taxon>
    </lineage>
</organism>
<evidence type="ECO:0008006" key="3">
    <source>
        <dbReference type="Google" id="ProtNLM"/>
    </source>
</evidence>
<dbReference type="EMBL" id="PTIY01000003">
    <property type="protein sequence ID" value="PPK72685.1"/>
    <property type="molecule type" value="Genomic_DNA"/>
</dbReference>
<dbReference type="InterPro" id="IPR006498">
    <property type="entry name" value="Tail_tube"/>
</dbReference>
<protein>
    <recommendedName>
        <fullName evidence="3">Phage major tail tube protein</fullName>
    </recommendedName>
</protein>
<dbReference type="Proteomes" id="UP000238071">
    <property type="component" value="Unassembled WGS sequence"/>
</dbReference>
<comment type="caution">
    <text evidence="1">The sequence shown here is derived from an EMBL/GenBank/DDBJ whole genome shotgun (WGS) entry which is preliminary data.</text>
</comment>
<dbReference type="RefSeq" id="WP_104422782.1">
    <property type="nucleotide sequence ID" value="NZ_PTIY01000003.1"/>
</dbReference>